<reference evidence="1" key="1">
    <citation type="submission" date="2020-02" db="EMBL/GenBank/DDBJ databases">
        <title>Synteny-based analysis reveals conserved mechanism for high triclosan tolerance in Pseudomonas, as well as instances of horizontal transfer.</title>
        <authorList>
            <person name="Mcfarland A.G."/>
            <person name="Bertucci H.K."/>
            <person name="Litmann E."/>
            <person name="Shen J."/>
            <person name="Huttenhower C."/>
            <person name="Hartmann E.M."/>
        </authorList>
    </citation>
    <scope>NUCLEOTIDE SEQUENCE</scope>
    <source>
        <strain evidence="1">109A1</strain>
    </source>
</reference>
<organism evidence="1 2">
    <name type="scientific">Stutzerimonas stutzeri</name>
    <name type="common">Pseudomonas stutzeri</name>
    <dbReference type="NCBI Taxonomy" id="316"/>
    <lineage>
        <taxon>Bacteria</taxon>
        <taxon>Pseudomonadati</taxon>
        <taxon>Pseudomonadota</taxon>
        <taxon>Gammaproteobacteria</taxon>
        <taxon>Pseudomonadales</taxon>
        <taxon>Pseudomonadaceae</taxon>
        <taxon>Stutzerimonas</taxon>
    </lineage>
</organism>
<dbReference type="RefSeq" id="WP_139048031.1">
    <property type="nucleotide sequence ID" value="NZ_JAAMRD010000014.1"/>
</dbReference>
<accession>A0AA40V7I9</accession>
<gene>
    <name evidence="1" type="ORF">G7024_15985</name>
</gene>
<evidence type="ECO:0000313" key="1">
    <source>
        <dbReference type="EMBL" id="MBA1305891.1"/>
    </source>
</evidence>
<dbReference type="Proteomes" id="UP001138621">
    <property type="component" value="Unassembled WGS sequence"/>
</dbReference>
<evidence type="ECO:0000313" key="2">
    <source>
        <dbReference type="Proteomes" id="UP001138621"/>
    </source>
</evidence>
<name>A0AA40V7I9_STUST</name>
<comment type="caution">
    <text evidence="1">The sequence shown here is derived from an EMBL/GenBank/DDBJ whole genome shotgun (WGS) entry which is preliminary data.</text>
</comment>
<protein>
    <submittedName>
        <fullName evidence="1">Uncharacterized protein</fullName>
    </submittedName>
</protein>
<proteinExistence type="predicted"/>
<dbReference type="AlphaFoldDB" id="A0AA40V7I9"/>
<sequence>MTRQINTPGKKWIAAAKDPGTTQTHDDPSVSGFFKITSGGVVFYDLQGIPFAFLVTRPGENFFVTCSLTEGGLRYMFSTSSKTEELLGIDGLTYSESANLATEISESIACEKAISTLAAFGFNFDDFVDMANRKTTSDLAHQAFFKAGMTVAPRGIEDDGYLLASRLGRVMLFRNGYQYANGLWIASTEAAA</sequence>
<dbReference type="EMBL" id="JAAMRD010000014">
    <property type="protein sequence ID" value="MBA1305891.1"/>
    <property type="molecule type" value="Genomic_DNA"/>
</dbReference>